<keyword evidence="2 11" id="KW-0808">Transferase</keyword>
<dbReference type="Pfam" id="PF00781">
    <property type="entry name" value="DAGK_cat"/>
    <property type="match status" value="1"/>
</dbReference>
<feature type="active site" description="Proton acceptor" evidence="11">
    <location>
        <position position="268"/>
    </location>
</feature>
<dbReference type="SUPFAM" id="SSF111331">
    <property type="entry name" value="NAD kinase/diacylglycerol kinase-like"/>
    <property type="match status" value="1"/>
</dbReference>
<evidence type="ECO:0000256" key="5">
    <source>
        <dbReference type="ARBA" id="ARBA00022777"/>
    </source>
</evidence>
<evidence type="ECO:0000256" key="2">
    <source>
        <dbReference type="ARBA" id="ARBA00022679"/>
    </source>
</evidence>
<keyword evidence="3 11" id="KW-0479">Metal-binding</keyword>
<keyword evidence="11" id="KW-0963">Cytoplasm</keyword>
<evidence type="ECO:0000256" key="10">
    <source>
        <dbReference type="ARBA" id="ARBA00023264"/>
    </source>
</evidence>
<evidence type="ECO:0000256" key="11">
    <source>
        <dbReference type="HAMAP-Rule" id="MF_01377"/>
    </source>
</evidence>
<feature type="domain" description="DAGKc" evidence="12">
    <location>
        <begin position="1"/>
        <end position="128"/>
    </location>
</feature>
<dbReference type="InterPro" id="IPR050187">
    <property type="entry name" value="Lipid_Phosphate_FormReg"/>
</dbReference>
<dbReference type="InterPro" id="IPR001206">
    <property type="entry name" value="Diacylglycerol_kinase_cat_dom"/>
</dbReference>
<evidence type="ECO:0000259" key="12">
    <source>
        <dbReference type="PROSITE" id="PS50146"/>
    </source>
</evidence>
<keyword evidence="10 11" id="KW-1208">Phospholipid metabolism</keyword>
<dbReference type="GO" id="GO:0008654">
    <property type="term" value="P:phospholipid biosynthetic process"/>
    <property type="evidence" value="ECO:0007669"/>
    <property type="project" value="UniProtKB-UniRule"/>
</dbReference>
<feature type="binding site" evidence="11">
    <location>
        <position position="212"/>
    </location>
    <ligand>
        <name>Mg(2+)</name>
        <dbReference type="ChEBI" id="CHEBI:18420"/>
    </ligand>
</feature>
<keyword evidence="9 11" id="KW-0594">Phospholipid biosynthesis</keyword>
<comment type="caution">
    <text evidence="11">Lacks conserved residue(s) required for the propagation of feature annotation.</text>
</comment>
<dbReference type="PANTHER" id="PTHR12358">
    <property type="entry name" value="SPHINGOSINE KINASE"/>
    <property type="match status" value="1"/>
</dbReference>
<accession>A3QIB3</accession>
<dbReference type="GO" id="GO:0005524">
    <property type="term" value="F:ATP binding"/>
    <property type="evidence" value="ECO:0007669"/>
    <property type="project" value="UniProtKB-UniRule"/>
</dbReference>
<dbReference type="NCBIfam" id="TIGR00147">
    <property type="entry name" value="YegS/Rv2252/BmrU family lipid kinase"/>
    <property type="match status" value="1"/>
</dbReference>
<organism evidence="13 14">
    <name type="scientific">Shewanella loihica (strain ATCC BAA-1088 / PV-4)</name>
    <dbReference type="NCBI Taxonomy" id="323850"/>
    <lineage>
        <taxon>Bacteria</taxon>
        <taxon>Pseudomonadati</taxon>
        <taxon>Pseudomonadota</taxon>
        <taxon>Gammaproteobacteria</taxon>
        <taxon>Alteromonadales</taxon>
        <taxon>Shewanellaceae</taxon>
        <taxon>Shewanella</taxon>
    </lineage>
</organism>
<evidence type="ECO:0000313" key="14">
    <source>
        <dbReference type="Proteomes" id="UP000001558"/>
    </source>
</evidence>
<gene>
    <name evidence="13" type="ordered locus">Shew_3345</name>
</gene>
<dbReference type="InterPro" id="IPR005218">
    <property type="entry name" value="Diacylglycerol/lipid_kinase"/>
</dbReference>
<dbReference type="GO" id="GO:0000287">
    <property type="term" value="F:magnesium ion binding"/>
    <property type="evidence" value="ECO:0007669"/>
    <property type="project" value="UniProtKB-UniRule"/>
</dbReference>
<keyword evidence="6 11" id="KW-0067">ATP-binding</keyword>
<dbReference type="GO" id="GO:0005886">
    <property type="term" value="C:plasma membrane"/>
    <property type="evidence" value="ECO:0007669"/>
    <property type="project" value="TreeGrafter"/>
</dbReference>
<comment type="cofactor">
    <cofactor evidence="11">
        <name>Mg(2+)</name>
        <dbReference type="ChEBI" id="CHEBI:18420"/>
    </cofactor>
    <cofactor evidence="11">
        <name>Ca(2+)</name>
        <dbReference type="ChEBI" id="CHEBI:29108"/>
    </cofactor>
    <text evidence="11">Binds 1 Mg(2+) ion per subunit. Ca(2+) may be able to substitute.</text>
</comment>
<dbReference type="InterPro" id="IPR017438">
    <property type="entry name" value="ATP-NAD_kinase_N"/>
</dbReference>
<evidence type="ECO:0000256" key="1">
    <source>
        <dbReference type="ARBA" id="ARBA00022516"/>
    </source>
</evidence>
<keyword evidence="1 11" id="KW-0444">Lipid biosynthesis</keyword>
<proteinExistence type="inferred from homology"/>
<evidence type="ECO:0000256" key="3">
    <source>
        <dbReference type="ARBA" id="ARBA00022723"/>
    </source>
</evidence>
<dbReference type="Gene3D" id="2.60.200.40">
    <property type="match status" value="1"/>
</dbReference>
<name>A3QIB3_SHELP</name>
<comment type="subcellular location">
    <subcellularLocation>
        <location evidence="11">Cytoplasm</location>
    </subcellularLocation>
</comment>
<keyword evidence="5 11" id="KW-0418">Kinase</keyword>
<dbReference type="KEGG" id="slo:Shew_3345"/>
<reference evidence="13 14" key="1">
    <citation type="submission" date="2007-03" db="EMBL/GenBank/DDBJ databases">
        <title>Complete sequence of Shewanella loihica PV-4.</title>
        <authorList>
            <consortium name="US DOE Joint Genome Institute"/>
            <person name="Copeland A."/>
            <person name="Lucas S."/>
            <person name="Lapidus A."/>
            <person name="Barry K."/>
            <person name="Detter J.C."/>
            <person name="Glavina del Rio T."/>
            <person name="Hammon N."/>
            <person name="Israni S."/>
            <person name="Dalin E."/>
            <person name="Tice H."/>
            <person name="Pitluck S."/>
            <person name="Chain P."/>
            <person name="Malfatti S."/>
            <person name="Shin M."/>
            <person name="Vergez L."/>
            <person name="Schmutz J."/>
            <person name="Larimer F."/>
            <person name="Land M."/>
            <person name="Hauser L."/>
            <person name="Kyrpides N."/>
            <person name="Mikhailova N."/>
            <person name="Romine M.F."/>
            <person name="Serres G."/>
            <person name="Fredrickson J."/>
            <person name="Tiedje J."/>
            <person name="Richardson P."/>
        </authorList>
    </citation>
    <scope>NUCLEOTIDE SEQUENCE [LARGE SCALE GENOMIC DNA]</scope>
    <source>
        <strain evidence="14">ATCC BAA-1088 / PV-4</strain>
    </source>
</reference>
<dbReference type="PANTHER" id="PTHR12358:SF106">
    <property type="entry name" value="LIPID KINASE YEGS"/>
    <property type="match status" value="1"/>
</dbReference>
<evidence type="ECO:0000256" key="6">
    <source>
        <dbReference type="ARBA" id="ARBA00022840"/>
    </source>
</evidence>
<comment type="similarity">
    <text evidence="11">Belongs to the diacylglycerol/lipid kinase family. YegS lipid kinase subfamily.</text>
</comment>
<dbReference type="RefSeq" id="WP_011867141.1">
    <property type="nucleotide sequence ID" value="NC_009092.1"/>
</dbReference>
<keyword evidence="8 11" id="KW-0443">Lipid metabolism</keyword>
<dbReference type="InterPro" id="IPR022433">
    <property type="entry name" value="Lip_kinase_YegS"/>
</dbReference>
<feature type="binding site" evidence="11">
    <location>
        <position position="214"/>
    </location>
    <ligand>
        <name>Mg(2+)</name>
        <dbReference type="ChEBI" id="CHEBI:18420"/>
    </ligand>
</feature>
<dbReference type="NCBIfam" id="NF009602">
    <property type="entry name" value="PRK13054.1"/>
    <property type="match status" value="1"/>
</dbReference>
<keyword evidence="14" id="KW-1185">Reference proteome</keyword>
<feature type="binding site" evidence="11">
    <location>
        <begin position="61"/>
        <end position="67"/>
    </location>
    <ligand>
        <name>ATP</name>
        <dbReference type="ChEBI" id="CHEBI:30616"/>
    </ligand>
</feature>
<keyword evidence="4 11" id="KW-0547">Nucleotide-binding</keyword>
<sequence>MKLRIILNGKKAGDELLRQAIASVRADHEIQVRVTFEAGDVARLVDEAIAEGCQRLVAAGGDGTLNELVSALMNHDKDKRCELAILPLGTANDFATAARVPADLEAALRLAAEASAYDVDVIRANDRYVVNIASGGFGAQVTANTPLALKHFLGGGAYTLSGLVQALNFKPYDGEFTIHGEASQQQLLVGAVCNGRQAGGGQVLAPDAYINDGLMDLVALHQFPIEALAQVIAELQSPKADNEYVKYHRDTQASWRSNPPMPINLDGEPIAESHVEFELKAGAIAMVLPENCPLLQPGSEPTNRESH</sequence>
<dbReference type="Gene3D" id="3.40.50.10330">
    <property type="entry name" value="Probable inorganic polyphosphate/atp-NAD kinase, domain 1"/>
    <property type="match status" value="1"/>
</dbReference>
<evidence type="ECO:0000256" key="4">
    <source>
        <dbReference type="ARBA" id="ARBA00022741"/>
    </source>
</evidence>
<dbReference type="Proteomes" id="UP000001558">
    <property type="component" value="Chromosome"/>
</dbReference>
<dbReference type="InterPro" id="IPR016064">
    <property type="entry name" value="NAD/diacylglycerol_kinase_sf"/>
</dbReference>
<dbReference type="STRING" id="323850.Shew_3345"/>
<feature type="binding site" evidence="11">
    <location>
        <position position="90"/>
    </location>
    <ligand>
        <name>ATP</name>
        <dbReference type="ChEBI" id="CHEBI:30616"/>
    </ligand>
</feature>
<feature type="binding site" evidence="11">
    <location>
        <position position="35"/>
    </location>
    <ligand>
        <name>ATP</name>
        <dbReference type="ChEBI" id="CHEBI:30616"/>
    </ligand>
</feature>
<dbReference type="HOGENOM" id="CLU_045532_1_1_6"/>
<evidence type="ECO:0000313" key="13">
    <source>
        <dbReference type="EMBL" id="ABO25211.1"/>
    </source>
</evidence>
<evidence type="ECO:0000256" key="8">
    <source>
        <dbReference type="ARBA" id="ARBA00023098"/>
    </source>
</evidence>
<dbReference type="InterPro" id="IPR045540">
    <property type="entry name" value="YegS/DAGK_C"/>
</dbReference>
<protein>
    <recommendedName>
        <fullName evidence="11">Probable lipid kinase YegS-like</fullName>
        <ecNumber evidence="11">2.7.1.-</ecNumber>
    </recommendedName>
</protein>
<evidence type="ECO:0000256" key="9">
    <source>
        <dbReference type="ARBA" id="ARBA00023209"/>
    </source>
</evidence>
<comment type="function">
    <text evidence="11">Probably phosphorylates lipids; the in vivo substrate is unknown.</text>
</comment>
<dbReference type="EC" id="2.7.1.-" evidence="11"/>
<keyword evidence="7 11" id="KW-0460">Magnesium</keyword>
<dbReference type="Pfam" id="PF19279">
    <property type="entry name" value="YegS_C"/>
    <property type="match status" value="1"/>
</dbReference>
<dbReference type="AlphaFoldDB" id="A3QIB3"/>
<dbReference type="SMART" id="SM00046">
    <property type="entry name" value="DAGKc"/>
    <property type="match status" value="1"/>
</dbReference>
<dbReference type="OrthoDB" id="142078at2"/>
<dbReference type="PROSITE" id="PS50146">
    <property type="entry name" value="DAGK"/>
    <property type="match status" value="1"/>
</dbReference>
<dbReference type="GO" id="GO:0001727">
    <property type="term" value="F:lipid kinase activity"/>
    <property type="evidence" value="ECO:0007669"/>
    <property type="project" value="UniProtKB-UniRule"/>
</dbReference>
<dbReference type="EMBL" id="CP000606">
    <property type="protein sequence ID" value="ABO25211.1"/>
    <property type="molecule type" value="Genomic_DNA"/>
</dbReference>
<evidence type="ECO:0000256" key="7">
    <source>
        <dbReference type="ARBA" id="ARBA00022842"/>
    </source>
</evidence>
<dbReference type="GO" id="GO:0005737">
    <property type="term" value="C:cytoplasm"/>
    <property type="evidence" value="ECO:0007669"/>
    <property type="project" value="UniProtKB-SubCell"/>
</dbReference>
<dbReference type="eggNOG" id="COG1597">
    <property type="taxonomic scope" value="Bacteria"/>
</dbReference>
<dbReference type="HAMAP" id="MF_01377">
    <property type="entry name" value="YegS"/>
    <property type="match status" value="1"/>
</dbReference>